<gene>
    <name evidence="4" type="ORF">CK203_060187</name>
</gene>
<dbReference type="InterPro" id="IPR054722">
    <property type="entry name" value="PolX-like_BBD"/>
</dbReference>
<feature type="region of interest" description="Disordered" evidence="1">
    <location>
        <begin position="1"/>
        <end position="31"/>
    </location>
</feature>
<dbReference type="Proteomes" id="UP000288805">
    <property type="component" value="Unassembled WGS sequence"/>
</dbReference>
<dbReference type="Pfam" id="PF22936">
    <property type="entry name" value="Pol_BBD"/>
    <property type="match status" value="1"/>
</dbReference>
<proteinExistence type="predicted"/>
<feature type="domain" description="Retrovirus-related Pol polyprotein from transposon TNT 1-94-like beta-barrel" evidence="3">
    <location>
        <begin position="303"/>
        <end position="388"/>
    </location>
</feature>
<dbReference type="PANTHER" id="PTHR37610">
    <property type="entry name" value="CCHC-TYPE DOMAIN-CONTAINING PROTEIN"/>
    <property type="match status" value="1"/>
</dbReference>
<name>A0A438G8I1_VITVI</name>
<dbReference type="EMBL" id="QGNW01000533">
    <property type="protein sequence ID" value="RVW68474.1"/>
    <property type="molecule type" value="Genomic_DNA"/>
</dbReference>
<dbReference type="InterPro" id="IPR029472">
    <property type="entry name" value="Copia-like_N"/>
</dbReference>
<evidence type="ECO:0000313" key="4">
    <source>
        <dbReference type="EMBL" id="RVW68474.1"/>
    </source>
</evidence>
<accession>A0A438G8I1</accession>
<protein>
    <submittedName>
        <fullName evidence="4">Uncharacterized protein</fullName>
    </submittedName>
</protein>
<feature type="compositionally biased region" description="Polar residues" evidence="1">
    <location>
        <begin position="18"/>
        <end position="31"/>
    </location>
</feature>
<organism evidence="4 5">
    <name type="scientific">Vitis vinifera</name>
    <name type="common">Grape</name>
    <dbReference type="NCBI Taxonomy" id="29760"/>
    <lineage>
        <taxon>Eukaryota</taxon>
        <taxon>Viridiplantae</taxon>
        <taxon>Streptophyta</taxon>
        <taxon>Embryophyta</taxon>
        <taxon>Tracheophyta</taxon>
        <taxon>Spermatophyta</taxon>
        <taxon>Magnoliopsida</taxon>
        <taxon>eudicotyledons</taxon>
        <taxon>Gunneridae</taxon>
        <taxon>Pentapetalae</taxon>
        <taxon>rosids</taxon>
        <taxon>Vitales</taxon>
        <taxon>Vitaceae</taxon>
        <taxon>Viteae</taxon>
        <taxon>Vitis</taxon>
    </lineage>
</organism>
<evidence type="ECO:0000256" key="1">
    <source>
        <dbReference type="SAM" id="MobiDB-lite"/>
    </source>
</evidence>
<dbReference type="AlphaFoldDB" id="A0A438G8I1"/>
<evidence type="ECO:0000313" key="5">
    <source>
        <dbReference type="Proteomes" id="UP000288805"/>
    </source>
</evidence>
<sequence length="431" mass="47755">MVKTTMTGATHREEYDASSGTSQLQVPTTNPGSIENPTLQITIHKLNGCNFLKWSQSVKLFIRVKGKLGYLIGANKAPKPEDHVYQTWDSENSMVMAWLINSMETAIGQTYLFLPTAKDLWDEVQETYSDLGNATQMFEIKTKLKDIKQGSHSVTQYYNILPNAWQELDLFSNMEWKCAEDNAHYCKILEKERAFDFLAGLNKELDEVRGQILGKEPLPSVREIFSEVRREKSRPKVTLGEQQSSQSETSALVIHGEAAFQPIDQQLGKKGSPNADLSPSCSQAQSGRTQYPFSALANSYKPWIIDFGATNHMMGSSTSFTTYVPCAGNMKVQIVDGSYTPVAGKGMDGSYTPVAGKGTISLTKFFSLELVLHVPNLSCNILSISKLMRDLNCVAKFSSTSVVFQDLASGRTIGSACECEGLYHFDDHEVV</sequence>
<dbReference type="Pfam" id="PF14244">
    <property type="entry name" value="Retrotran_gag_3"/>
    <property type="match status" value="1"/>
</dbReference>
<evidence type="ECO:0000259" key="3">
    <source>
        <dbReference type="Pfam" id="PF22936"/>
    </source>
</evidence>
<reference evidence="4 5" key="1">
    <citation type="journal article" date="2018" name="PLoS Genet.">
        <title>Population sequencing reveals clonal diversity and ancestral inbreeding in the grapevine cultivar Chardonnay.</title>
        <authorList>
            <person name="Roach M.J."/>
            <person name="Johnson D.L."/>
            <person name="Bohlmann J."/>
            <person name="van Vuuren H.J."/>
            <person name="Jones S.J."/>
            <person name="Pretorius I.S."/>
            <person name="Schmidt S.A."/>
            <person name="Borneman A.R."/>
        </authorList>
    </citation>
    <scope>NUCLEOTIDE SEQUENCE [LARGE SCALE GENOMIC DNA]</scope>
    <source>
        <strain evidence="5">cv. Chardonnay</strain>
        <tissue evidence="4">Leaf</tissue>
    </source>
</reference>
<dbReference type="PANTHER" id="PTHR37610:SF75">
    <property type="entry name" value="RETROTRANSPOSON COPIA-LIKE N-TERMINAL DOMAIN-CONTAINING PROTEIN"/>
    <property type="match status" value="1"/>
</dbReference>
<feature type="domain" description="Retrotransposon Copia-like N-terminal" evidence="2">
    <location>
        <begin position="35"/>
        <end position="79"/>
    </location>
</feature>
<evidence type="ECO:0000259" key="2">
    <source>
        <dbReference type="Pfam" id="PF14244"/>
    </source>
</evidence>
<comment type="caution">
    <text evidence="4">The sequence shown here is derived from an EMBL/GenBank/DDBJ whole genome shotgun (WGS) entry which is preliminary data.</text>
</comment>